<evidence type="ECO:0000313" key="3">
    <source>
        <dbReference type="EMBL" id="CAB4681063.1"/>
    </source>
</evidence>
<dbReference type="PRINTS" id="PR00455">
    <property type="entry name" value="HTHTETR"/>
</dbReference>
<dbReference type="PANTHER" id="PTHR43479:SF11">
    <property type="entry name" value="ACREF_ENVCD OPERON REPRESSOR-RELATED"/>
    <property type="match status" value="1"/>
</dbReference>
<dbReference type="PROSITE" id="PS50977">
    <property type="entry name" value="HTH_TETR_2"/>
    <property type="match status" value="1"/>
</dbReference>
<evidence type="ECO:0000313" key="5">
    <source>
        <dbReference type="EMBL" id="CAB4812314.1"/>
    </source>
</evidence>
<protein>
    <submittedName>
        <fullName evidence="7">Unannotated protein</fullName>
    </submittedName>
</protein>
<gene>
    <name evidence="3" type="ORF">UFOPK2343_01110</name>
    <name evidence="4" type="ORF">UFOPK2652_00308</name>
    <name evidence="5" type="ORF">UFOPK3128_00111</name>
    <name evidence="6" type="ORF">UFOPK3227_00704</name>
    <name evidence="7" type="ORF">UFOPK3511_00161</name>
    <name evidence="8" type="ORF">UFOPK3880_00111</name>
    <name evidence="9" type="ORF">UFOPK4146_00364</name>
</gene>
<evidence type="ECO:0000313" key="8">
    <source>
        <dbReference type="EMBL" id="CAB4958405.1"/>
    </source>
</evidence>
<dbReference type="GO" id="GO:0003677">
    <property type="term" value="F:DNA binding"/>
    <property type="evidence" value="ECO:0007669"/>
    <property type="project" value="UniProtKB-KW"/>
</dbReference>
<dbReference type="AlphaFoldDB" id="A0A6J7F8X3"/>
<dbReference type="EMBL" id="CAFAAZ010000001">
    <property type="protein sequence ID" value="CAB4812314.1"/>
    <property type="molecule type" value="Genomic_DNA"/>
</dbReference>
<evidence type="ECO:0000313" key="6">
    <source>
        <dbReference type="EMBL" id="CAB4837679.1"/>
    </source>
</evidence>
<dbReference type="EMBL" id="CAEZYD010000002">
    <property type="protein sequence ID" value="CAB4703031.1"/>
    <property type="molecule type" value="Genomic_DNA"/>
</dbReference>
<organism evidence="7">
    <name type="scientific">freshwater metagenome</name>
    <dbReference type="NCBI Taxonomy" id="449393"/>
    <lineage>
        <taxon>unclassified sequences</taxon>
        <taxon>metagenomes</taxon>
        <taxon>ecological metagenomes</taxon>
    </lineage>
</organism>
<sequence>MGPRIQEATIAEQRKMRQRQLMDAALSLAMEGGIDSVTVSAVAKKAGLSRSSIYEYFSSSADLIADLIMEEMAHYNQRLLKAVNEVSDPYIYIELWIAEALQYVVDGRHLLVKSLNSVSTPNFRKSDIAQGHKQLMATITKPLSNTGLDDLALGLTYLQNTIDVASVRIESGNNPELEILYAQKYAVAGLQALVNISK</sequence>
<dbReference type="Pfam" id="PF00440">
    <property type="entry name" value="TetR_N"/>
    <property type="match status" value="1"/>
</dbReference>
<dbReference type="Gene3D" id="1.10.357.10">
    <property type="entry name" value="Tetracycline Repressor, domain 2"/>
    <property type="match status" value="1"/>
</dbReference>
<dbReference type="InterPro" id="IPR050624">
    <property type="entry name" value="HTH-type_Tx_Regulator"/>
</dbReference>
<keyword evidence="1" id="KW-0238">DNA-binding</keyword>
<proteinExistence type="predicted"/>
<dbReference type="InterPro" id="IPR001647">
    <property type="entry name" value="HTH_TetR"/>
</dbReference>
<dbReference type="EMBL" id="CAFAHD010000076">
    <property type="protein sequence ID" value="CAB4837679.1"/>
    <property type="molecule type" value="Genomic_DNA"/>
</dbReference>
<reference evidence="7" key="1">
    <citation type="submission" date="2020-05" db="EMBL/GenBank/DDBJ databases">
        <authorList>
            <person name="Chiriac C."/>
            <person name="Salcher M."/>
            <person name="Ghai R."/>
            <person name="Kavagutti S V."/>
        </authorList>
    </citation>
    <scope>NUCLEOTIDE SEQUENCE</scope>
</reference>
<evidence type="ECO:0000313" key="9">
    <source>
        <dbReference type="EMBL" id="CAB5022866.1"/>
    </source>
</evidence>
<accession>A0A6J7F8X3</accession>
<evidence type="ECO:0000259" key="2">
    <source>
        <dbReference type="PROSITE" id="PS50977"/>
    </source>
</evidence>
<dbReference type="InterPro" id="IPR009057">
    <property type="entry name" value="Homeodomain-like_sf"/>
</dbReference>
<dbReference type="EMBL" id="CAEZXD010000036">
    <property type="protein sequence ID" value="CAB4681063.1"/>
    <property type="molecule type" value="Genomic_DNA"/>
</dbReference>
<name>A0A6J7F8X3_9ZZZZ</name>
<dbReference type="EMBL" id="CAFBPT010000002">
    <property type="protein sequence ID" value="CAB5022866.1"/>
    <property type="molecule type" value="Genomic_DNA"/>
</dbReference>
<dbReference type="PANTHER" id="PTHR43479">
    <property type="entry name" value="ACREF/ENVCD OPERON REPRESSOR-RELATED"/>
    <property type="match status" value="1"/>
</dbReference>
<evidence type="ECO:0000313" key="7">
    <source>
        <dbReference type="EMBL" id="CAB4888599.1"/>
    </source>
</evidence>
<feature type="domain" description="HTH tetR-type" evidence="2">
    <location>
        <begin position="15"/>
        <end position="75"/>
    </location>
</feature>
<evidence type="ECO:0000313" key="4">
    <source>
        <dbReference type="EMBL" id="CAB4703031.1"/>
    </source>
</evidence>
<dbReference type="EMBL" id="CAFBMA010000001">
    <property type="protein sequence ID" value="CAB4888599.1"/>
    <property type="molecule type" value="Genomic_DNA"/>
</dbReference>
<dbReference type="EMBL" id="CAFBNU010000001">
    <property type="protein sequence ID" value="CAB4958405.1"/>
    <property type="molecule type" value="Genomic_DNA"/>
</dbReference>
<dbReference type="SUPFAM" id="SSF46689">
    <property type="entry name" value="Homeodomain-like"/>
    <property type="match status" value="1"/>
</dbReference>
<evidence type="ECO:0000256" key="1">
    <source>
        <dbReference type="ARBA" id="ARBA00023125"/>
    </source>
</evidence>